<name>A0A9X3N3I9_9ACTN</name>
<sequence length="128" mass="14627">MDENEFWTLVDAGVDDPGVVEQRVKGMSEQELVDFYWLYQDQIDELMDDEFAEVFGEDYSEGHHEDLATWVVRQGKAYFDGVVAAPETFPTELPKSTGPSYQTLVTREYKPRYGKLIRGQDDPPPADA</sequence>
<gene>
    <name evidence="2" type="ORF">OJ997_01980</name>
</gene>
<dbReference type="InterPro" id="IPR025334">
    <property type="entry name" value="DUF4240"/>
</dbReference>
<dbReference type="Proteomes" id="UP001147653">
    <property type="component" value="Unassembled WGS sequence"/>
</dbReference>
<evidence type="ECO:0000313" key="2">
    <source>
        <dbReference type="EMBL" id="MDA0179048.1"/>
    </source>
</evidence>
<organism evidence="2 3">
    <name type="scientific">Solirubrobacter phytolaccae</name>
    <dbReference type="NCBI Taxonomy" id="1404360"/>
    <lineage>
        <taxon>Bacteria</taxon>
        <taxon>Bacillati</taxon>
        <taxon>Actinomycetota</taxon>
        <taxon>Thermoleophilia</taxon>
        <taxon>Solirubrobacterales</taxon>
        <taxon>Solirubrobacteraceae</taxon>
        <taxon>Solirubrobacter</taxon>
    </lineage>
</organism>
<comment type="caution">
    <text evidence="2">The sequence shown here is derived from an EMBL/GenBank/DDBJ whole genome shotgun (WGS) entry which is preliminary data.</text>
</comment>
<dbReference type="Pfam" id="PF14024">
    <property type="entry name" value="DUF4240"/>
    <property type="match status" value="1"/>
</dbReference>
<accession>A0A9X3N3I9</accession>
<reference evidence="2" key="1">
    <citation type="submission" date="2022-10" db="EMBL/GenBank/DDBJ databases">
        <title>The WGS of Solirubrobacter phytolaccae KCTC 29190.</title>
        <authorList>
            <person name="Jiang Z."/>
        </authorList>
    </citation>
    <scope>NUCLEOTIDE SEQUENCE</scope>
    <source>
        <strain evidence="2">KCTC 29190</strain>
    </source>
</reference>
<dbReference type="RefSeq" id="WP_270023315.1">
    <property type="nucleotide sequence ID" value="NZ_JAPDDP010000002.1"/>
</dbReference>
<dbReference type="AlphaFoldDB" id="A0A9X3N3I9"/>
<evidence type="ECO:0000259" key="1">
    <source>
        <dbReference type="Pfam" id="PF14024"/>
    </source>
</evidence>
<feature type="domain" description="DUF4240" evidence="1">
    <location>
        <begin position="1"/>
        <end position="91"/>
    </location>
</feature>
<proteinExistence type="predicted"/>
<evidence type="ECO:0000313" key="3">
    <source>
        <dbReference type="Proteomes" id="UP001147653"/>
    </source>
</evidence>
<dbReference type="EMBL" id="JAPDDP010000002">
    <property type="protein sequence ID" value="MDA0179048.1"/>
    <property type="molecule type" value="Genomic_DNA"/>
</dbReference>
<keyword evidence="3" id="KW-1185">Reference proteome</keyword>
<protein>
    <submittedName>
        <fullName evidence="2">DUF4240 domain-containing protein</fullName>
    </submittedName>
</protein>